<dbReference type="Pfam" id="PF05207">
    <property type="entry name" value="Zn_ribbon_CSL"/>
    <property type="match status" value="1"/>
</dbReference>
<accession>S3BRN3</accession>
<dbReference type="GO" id="GO:0017183">
    <property type="term" value="P:protein histidyl modification to diphthamide"/>
    <property type="evidence" value="ECO:0007669"/>
    <property type="project" value="UniProtKB-UniPathway"/>
</dbReference>
<dbReference type="PROSITE" id="PS51074">
    <property type="entry name" value="DPH_MB"/>
    <property type="match status" value="1"/>
</dbReference>
<name>S3BRN3_OPHP1</name>
<reference evidence="7 8" key="1">
    <citation type="journal article" date="2013" name="BMC Genomics">
        <title>The genome and transcriptome of the pine saprophyte Ophiostoma piceae, and a comparison with the bark beetle-associated pine pathogen Grosmannia clavigera.</title>
        <authorList>
            <person name="Haridas S."/>
            <person name="Wang Y."/>
            <person name="Lim L."/>
            <person name="Massoumi Alamouti S."/>
            <person name="Jackman S."/>
            <person name="Docking R."/>
            <person name="Robertson G."/>
            <person name="Birol I."/>
            <person name="Bohlmann J."/>
            <person name="Breuil C."/>
        </authorList>
    </citation>
    <scope>NUCLEOTIDE SEQUENCE [LARGE SCALE GENOMIC DNA]</scope>
    <source>
        <strain evidence="7 8">UAMH 11346</strain>
    </source>
</reference>
<dbReference type="Gene3D" id="1.10.287.110">
    <property type="entry name" value="DnaJ domain"/>
    <property type="match status" value="1"/>
</dbReference>
<evidence type="ECO:0000256" key="3">
    <source>
        <dbReference type="ARBA" id="ARBA00022723"/>
    </source>
</evidence>
<evidence type="ECO:0000256" key="2">
    <source>
        <dbReference type="ARBA" id="ARBA00022490"/>
    </source>
</evidence>
<dbReference type="InterPro" id="IPR044248">
    <property type="entry name" value="DPH3/4-like"/>
</dbReference>
<dbReference type="UniPathway" id="UPA00559"/>
<dbReference type="PANTHER" id="PTHR21454">
    <property type="entry name" value="DPH3 HOMOLOG-RELATED"/>
    <property type="match status" value="1"/>
</dbReference>
<keyword evidence="8" id="KW-1185">Reference proteome</keyword>
<evidence type="ECO:0000313" key="8">
    <source>
        <dbReference type="Proteomes" id="UP000016923"/>
    </source>
</evidence>
<comment type="pathway">
    <text evidence="1">Protein modification; peptidyl-diphthamide biosynthesis.</text>
</comment>
<dbReference type="InterPro" id="IPR007872">
    <property type="entry name" value="DPH_MB_dom"/>
</dbReference>
<dbReference type="VEuPathDB" id="FungiDB:F503_04792"/>
<evidence type="ECO:0000256" key="1">
    <source>
        <dbReference type="ARBA" id="ARBA00005156"/>
    </source>
</evidence>
<dbReference type="PANTHER" id="PTHR21454:SF46">
    <property type="entry name" value="DIPHTHAMIDE BIOSYNTHESIS PROTEIN 4"/>
    <property type="match status" value="1"/>
</dbReference>
<keyword evidence="4" id="KW-0862">Zinc</keyword>
<keyword evidence="3" id="KW-0479">Metal-binding</keyword>
<dbReference type="SUPFAM" id="SSF46565">
    <property type="entry name" value="Chaperone J-domain"/>
    <property type="match status" value="1"/>
</dbReference>
<dbReference type="EMBL" id="KE148163">
    <property type="protein sequence ID" value="EPE03944.1"/>
    <property type="molecule type" value="Genomic_DNA"/>
</dbReference>
<evidence type="ECO:0000313" key="7">
    <source>
        <dbReference type="EMBL" id="EPE03944.1"/>
    </source>
</evidence>
<evidence type="ECO:0000256" key="4">
    <source>
        <dbReference type="ARBA" id="ARBA00022833"/>
    </source>
</evidence>
<keyword evidence="2" id="KW-0963">Cytoplasm</keyword>
<dbReference type="Gene3D" id="3.10.660.10">
    <property type="entry name" value="DPH Zinc finger"/>
    <property type="match status" value="1"/>
</dbReference>
<dbReference type="GO" id="GO:0046872">
    <property type="term" value="F:metal ion binding"/>
    <property type="evidence" value="ECO:0007669"/>
    <property type="project" value="UniProtKB-KW"/>
</dbReference>
<proteinExistence type="predicted"/>
<dbReference type="OrthoDB" id="18529at2759"/>
<protein>
    <recommendedName>
        <fullName evidence="6">DPH-type MB domain-containing protein</fullName>
    </recommendedName>
</protein>
<dbReference type="AlphaFoldDB" id="S3BRN3"/>
<dbReference type="InterPro" id="IPR036869">
    <property type="entry name" value="J_dom_sf"/>
</dbReference>
<dbReference type="OMA" id="WYHACRC"/>
<feature type="domain" description="DPH-type MB" evidence="6">
    <location>
        <begin position="112"/>
        <end position="199"/>
    </location>
</feature>
<dbReference type="STRING" id="1262450.S3BRN3"/>
<gene>
    <name evidence="7" type="ORF">F503_04792</name>
</gene>
<dbReference type="InterPro" id="IPR036671">
    <property type="entry name" value="DPH_MB_sf"/>
</dbReference>
<dbReference type="HOGENOM" id="CLU_017633_7_0_1"/>
<dbReference type="SUPFAM" id="SSF144217">
    <property type="entry name" value="CSL zinc finger"/>
    <property type="match status" value="1"/>
</dbReference>
<dbReference type="Proteomes" id="UP000016923">
    <property type="component" value="Unassembled WGS sequence"/>
</dbReference>
<organism evidence="7 8">
    <name type="scientific">Ophiostoma piceae (strain UAMH 11346)</name>
    <name type="common">Sap stain fungus</name>
    <dbReference type="NCBI Taxonomy" id="1262450"/>
    <lineage>
        <taxon>Eukaryota</taxon>
        <taxon>Fungi</taxon>
        <taxon>Dikarya</taxon>
        <taxon>Ascomycota</taxon>
        <taxon>Pezizomycotina</taxon>
        <taxon>Sordariomycetes</taxon>
        <taxon>Sordariomycetidae</taxon>
        <taxon>Ophiostomatales</taxon>
        <taxon>Ophiostomataceae</taxon>
        <taxon>Ophiostoma</taxon>
    </lineage>
</organism>
<sequence length="215" mass="22627">MADPRSQPWAVLGLDPSWFPELSGSSSLASSASSASADDATRSALLRRAYRRALLQHHPDKQVSGSKSGRTAYKYTVDEIRSAYASLGGGGGQSAAAKAVLGGLATGSTATGLEIVDLDELPFDEVGDGDEPVQTWYRSCRCGNARGFTFSEHDLEEELDAEAMETLAGGAGSSRSEPAVGELMVGCQDCSLWLCVHFAAAPDDEDLDDDDEGDE</sequence>
<evidence type="ECO:0000259" key="6">
    <source>
        <dbReference type="PROSITE" id="PS51074"/>
    </source>
</evidence>
<dbReference type="eggNOG" id="KOG0714">
    <property type="taxonomic scope" value="Eukaryota"/>
</dbReference>
<evidence type="ECO:0000256" key="5">
    <source>
        <dbReference type="ARBA" id="ARBA00023004"/>
    </source>
</evidence>
<keyword evidence="5" id="KW-0408">Iron</keyword>